<feature type="transmembrane region" description="Helical" evidence="8">
    <location>
        <begin position="268"/>
        <end position="290"/>
    </location>
</feature>
<feature type="transmembrane region" description="Helical" evidence="8">
    <location>
        <begin position="229"/>
        <end position="247"/>
    </location>
</feature>
<sequence length="513" mass="52481">MISTSTKASRKEWVGLGVLTVPALLVSMDLSVLFMAAPRISAELEPSAGQLLWIMDIYGFLMAGLLITMGTLGDRIGRRRLLMLGAAAFGGASLLAAVSTGPEMLILARALLGVGGATLAPSTLALIRNMFRDDVQRRTAVAVWTAAFGAGVPIGSIIGGLLVEHFWWGSVFLINIPVMALLLILAPLLLPEHSDPHPGRFDLLGAALSMAAILACIWGLKKLAEDGPAAWPFVAIAAGTAMGYLFVRRQRAAVQPLIDLRLFRRPAFSAAIGSNVVLTVASAGVSMLVVQHLQLVLGYRPFVAALWMVPMVGMTMAGIVVGTVIVRRLRPGFVIGAGLASAAVGFGLLTQLEADDTVGAILTGYSVLGFGMGMVITLAYNLVVATAPPRKAGAAAALNETGTELGGALGIAFLGSIATAVYERDITAALPADLPAGAADAVGSTLGEALGTAEQLPGHLAGPVVQAATTAFTNGINAAAVVGAGLLAVSAVVAAVALRGVRIDDDHSGGQGH</sequence>
<proteinExistence type="predicted"/>
<evidence type="ECO:0000313" key="10">
    <source>
        <dbReference type="EMBL" id="MDT0443035.1"/>
    </source>
</evidence>
<name>A0ABU2S271_9ACTN</name>
<dbReference type="EMBL" id="JAVREV010000005">
    <property type="protein sequence ID" value="MDT0443035.1"/>
    <property type="molecule type" value="Genomic_DNA"/>
</dbReference>
<keyword evidence="3" id="KW-1003">Cell membrane</keyword>
<gene>
    <name evidence="10" type="ORF">RM779_10560</name>
</gene>
<evidence type="ECO:0000256" key="4">
    <source>
        <dbReference type="ARBA" id="ARBA00022692"/>
    </source>
</evidence>
<accession>A0ABU2S271</accession>
<keyword evidence="7" id="KW-0046">Antibiotic resistance</keyword>
<dbReference type="RefSeq" id="WP_311617418.1">
    <property type="nucleotide sequence ID" value="NZ_JAVREV010000005.1"/>
</dbReference>
<evidence type="ECO:0000259" key="9">
    <source>
        <dbReference type="PROSITE" id="PS50850"/>
    </source>
</evidence>
<organism evidence="10 11">
    <name type="scientific">Streptomyces johnsoniae</name>
    <dbReference type="NCBI Taxonomy" id="3075532"/>
    <lineage>
        <taxon>Bacteria</taxon>
        <taxon>Bacillati</taxon>
        <taxon>Actinomycetota</taxon>
        <taxon>Actinomycetes</taxon>
        <taxon>Kitasatosporales</taxon>
        <taxon>Streptomycetaceae</taxon>
        <taxon>Streptomyces</taxon>
    </lineage>
</organism>
<feature type="transmembrane region" description="Helical" evidence="8">
    <location>
        <begin position="358"/>
        <end position="384"/>
    </location>
</feature>
<keyword evidence="5 8" id="KW-1133">Transmembrane helix</keyword>
<dbReference type="CDD" id="cd17321">
    <property type="entry name" value="MFS_MMR_MDR_like"/>
    <property type="match status" value="1"/>
</dbReference>
<dbReference type="Gene3D" id="1.20.1250.20">
    <property type="entry name" value="MFS general substrate transporter like domains"/>
    <property type="match status" value="1"/>
</dbReference>
<evidence type="ECO:0000256" key="2">
    <source>
        <dbReference type="ARBA" id="ARBA00022448"/>
    </source>
</evidence>
<dbReference type="SUPFAM" id="SSF103473">
    <property type="entry name" value="MFS general substrate transporter"/>
    <property type="match status" value="1"/>
</dbReference>
<evidence type="ECO:0000256" key="6">
    <source>
        <dbReference type="ARBA" id="ARBA00023136"/>
    </source>
</evidence>
<keyword evidence="2" id="KW-0813">Transport</keyword>
<comment type="subcellular location">
    <subcellularLocation>
        <location evidence="1">Cell membrane</location>
        <topology evidence="1">Multi-pass membrane protein</topology>
    </subcellularLocation>
</comment>
<evidence type="ECO:0000313" key="11">
    <source>
        <dbReference type="Proteomes" id="UP001183615"/>
    </source>
</evidence>
<feature type="transmembrane region" description="Helical" evidence="8">
    <location>
        <begin position="478"/>
        <end position="498"/>
    </location>
</feature>
<evidence type="ECO:0000256" key="8">
    <source>
        <dbReference type="SAM" id="Phobius"/>
    </source>
</evidence>
<dbReference type="InterPro" id="IPR036259">
    <property type="entry name" value="MFS_trans_sf"/>
</dbReference>
<comment type="caution">
    <text evidence="10">The sequence shown here is derived from an EMBL/GenBank/DDBJ whole genome shotgun (WGS) entry which is preliminary data.</text>
</comment>
<protein>
    <submittedName>
        <fullName evidence="10">MFS transporter</fullName>
    </submittedName>
</protein>
<feature type="transmembrane region" description="Helical" evidence="8">
    <location>
        <begin position="48"/>
        <end position="69"/>
    </location>
</feature>
<dbReference type="Pfam" id="PF07690">
    <property type="entry name" value="MFS_1"/>
    <property type="match status" value="1"/>
</dbReference>
<keyword evidence="11" id="KW-1185">Reference proteome</keyword>
<dbReference type="PANTHER" id="PTHR42718">
    <property type="entry name" value="MAJOR FACILITATOR SUPERFAMILY MULTIDRUG TRANSPORTER MFSC"/>
    <property type="match status" value="1"/>
</dbReference>
<feature type="domain" description="Major facilitator superfamily (MFS) profile" evidence="9">
    <location>
        <begin position="15"/>
        <end position="502"/>
    </location>
</feature>
<dbReference type="Proteomes" id="UP001183615">
    <property type="component" value="Unassembled WGS sequence"/>
</dbReference>
<feature type="transmembrane region" description="Helical" evidence="8">
    <location>
        <begin position="106"/>
        <end position="127"/>
    </location>
</feature>
<reference evidence="11" key="1">
    <citation type="submission" date="2023-07" db="EMBL/GenBank/DDBJ databases">
        <title>30 novel species of actinomycetes from the DSMZ collection.</title>
        <authorList>
            <person name="Nouioui I."/>
        </authorList>
    </citation>
    <scope>NUCLEOTIDE SEQUENCE [LARGE SCALE GENOMIC DNA]</scope>
    <source>
        <strain evidence="11">DSM 41886</strain>
    </source>
</reference>
<evidence type="ECO:0000256" key="1">
    <source>
        <dbReference type="ARBA" id="ARBA00004651"/>
    </source>
</evidence>
<feature type="transmembrane region" description="Helical" evidence="8">
    <location>
        <begin position="139"/>
        <end position="161"/>
    </location>
</feature>
<feature type="transmembrane region" description="Helical" evidence="8">
    <location>
        <begin position="405"/>
        <end position="422"/>
    </location>
</feature>
<keyword evidence="4 8" id="KW-0812">Transmembrane</keyword>
<dbReference type="InterPro" id="IPR020846">
    <property type="entry name" value="MFS_dom"/>
</dbReference>
<keyword evidence="6 8" id="KW-0472">Membrane</keyword>
<feature type="transmembrane region" description="Helical" evidence="8">
    <location>
        <begin position="167"/>
        <end position="189"/>
    </location>
</feature>
<dbReference type="PROSITE" id="PS50850">
    <property type="entry name" value="MFS"/>
    <property type="match status" value="1"/>
</dbReference>
<feature type="transmembrane region" description="Helical" evidence="8">
    <location>
        <begin position="81"/>
        <end position="100"/>
    </location>
</feature>
<dbReference type="InterPro" id="IPR011701">
    <property type="entry name" value="MFS"/>
</dbReference>
<feature type="transmembrane region" description="Helical" evidence="8">
    <location>
        <begin position="333"/>
        <end position="352"/>
    </location>
</feature>
<feature type="transmembrane region" description="Helical" evidence="8">
    <location>
        <begin position="302"/>
        <end position="326"/>
    </location>
</feature>
<evidence type="ECO:0000256" key="3">
    <source>
        <dbReference type="ARBA" id="ARBA00022475"/>
    </source>
</evidence>
<feature type="transmembrane region" description="Helical" evidence="8">
    <location>
        <begin position="201"/>
        <end position="223"/>
    </location>
</feature>
<evidence type="ECO:0000256" key="7">
    <source>
        <dbReference type="ARBA" id="ARBA00023251"/>
    </source>
</evidence>
<feature type="transmembrane region" description="Helical" evidence="8">
    <location>
        <begin position="12"/>
        <end position="36"/>
    </location>
</feature>
<evidence type="ECO:0000256" key="5">
    <source>
        <dbReference type="ARBA" id="ARBA00022989"/>
    </source>
</evidence>
<dbReference type="PANTHER" id="PTHR42718:SF47">
    <property type="entry name" value="METHYL VIOLOGEN RESISTANCE PROTEIN SMVA"/>
    <property type="match status" value="1"/>
</dbReference>